<comment type="caution">
    <text evidence="2">The sequence shown here is derived from an EMBL/GenBank/DDBJ whole genome shotgun (WGS) entry which is preliminary data.</text>
</comment>
<keyword evidence="3" id="KW-1185">Reference proteome</keyword>
<reference evidence="2 3" key="1">
    <citation type="journal article" date="2019" name="Microorganisms">
        <title>Systematic Affiliation and Genome Analysis of Subtercola vilae DB165(T) with Particular Emphasis on Cold Adaptation of an Isolate from a High-Altitude Cold Volcano Lake.</title>
        <authorList>
            <person name="Villalobos A.S."/>
            <person name="Wiese J."/>
            <person name="Imhoff J.F."/>
            <person name="Dorador C."/>
            <person name="Keller A."/>
            <person name="Hentschel U."/>
        </authorList>
    </citation>
    <scope>NUCLEOTIDE SEQUENCE [LARGE SCALE GENOMIC DNA]</scope>
    <source>
        <strain evidence="2 3">DB165</strain>
    </source>
</reference>
<keyword evidence="1" id="KW-0812">Transmembrane</keyword>
<keyword evidence="1" id="KW-0472">Membrane</keyword>
<evidence type="ECO:0000256" key="1">
    <source>
        <dbReference type="SAM" id="Phobius"/>
    </source>
</evidence>
<keyword evidence="1" id="KW-1133">Transmembrane helix</keyword>
<accession>A0A4T2C0R9</accession>
<sequence length="88" mass="9747">MNWPFFIIGLVTTIIMVLLIIFRRQYAELTAKGQRAMFGSVGERVARNSTPAMVLFIAVAGLLFATFLMTASVTNYEYAPPSPSPTTR</sequence>
<dbReference type="Proteomes" id="UP000306192">
    <property type="component" value="Unassembled WGS sequence"/>
</dbReference>
<evidence type="ECO:0000313" key="3">
    <source>
        <dbReference type="Proteomes" id="UP000306192"/>
    </source>
</evidence>
<dbReference type="EMBL" id="QYRT01000013">
    <property type="protein sequence ID" value="TIH37072.1"/>
    <property type="molecule type" value="Genomic_DNA"/>
</dbReference>
<name>A0A4T2C0R9_9MICO</name>
<evidence type="ECO:0000313" key="2">
    <source>
        <dbReference type="EMBL" id="TIH37072.1"/>
    </source>
</evidence>
<proteinExistence type="predicted"/>
<organism evidence="2 3">
    <name type="scientific">Subtercola vilae</name>
    <dbReference type="NCBI Taxonomy" id="2056433"/>
    <lineage>
        <taxon>Bacteria</taxon>
        <taxon>Bacillati</taxon>
        <taxon>Actinomycetota</taxon>
        <taxon>Actinomycetes</taxon>
        <taxon>Micrococcales</taxon>
        <taxon>Microbacteriaceae</taxon>
        <taxon>Subtercola</taxon>
    </lineage>
</organism>
<feature type="transmembrane region" description="Helical" evidence="1">
    <location>
        <begin position="6"/>
        <end position="22"/>
    </location>
</feature>
<gene>
    <name evidence="2" type="ORF">D4765_08595</name>
</gene>
<protein>
    <submittedName>
        <fullName evidence="2">Uncharacterized protein</fullName>
    </submittedName>
</protein>
<dbReference type="AlphaFoldDB" id="A0A4T2C0R9"/>
<feature type="transmembrane region" description="Helical" evidence="1">
    <location>
        <begin position="52"/>
        <end position="73"/>
    </location>
</feature>